<gene>
    <name evidence="2" type="ORF">AArc1_2242</name>
</gene>
<evidence type="ECO:0000313" key="2">
    <source>
        <dbReference type="EMBL" id="AXR78558.1"/>
    </source>
</evidence>
<dbReference type="GeneID" id="37639021"/>
<evidence type="ECO:0000313" key="3">
    <source>
        <dbReference type="Proteomes" id="UP000258707"/>
    </source>
</evidence>
<keyword evidence="1" id="KW-0812">Transmembrane</keyword>
<keyword evidence="1" id="KW-0472">Membrane</keyword>
<protein>
    <submittedName>
        <fullName evidence="2">Uncharacterized protein</fullName>
    </submittedName>
</protein>
<feature type="transmembrane region" description="Helical" evidence="1">
    <location>
        <begin position="43"/>
        <end position="61"/>
    </location>
</feature>
<dbReference type="AlphaFoldDB" id="A0A346PGB3"/>
<proteinExistence type="predicted"/>
<accession>A0A346PGB3</accession>
<reference evidence="3" key="1">
    <citation type="submission" date="2017-10" db="EMBL/GenBank/DDBJ databases">
        <title>Phenotypic and genomic properties of facultatively anaerobic sulfur-reducing natronoarchaea from hypersaline soda lakes.</title>
        <authorList>
            <person name="Sorokin D.Y."/>
            <person name="Kublanov I.V."/>
            <person name="Roman P."/>
            <person name="Sinninghe Damste J.S."/>
            <person name="Golyshin P.N."/>
            <person name="Rojo D."/>
            <person name="Ciordia S."/>
            <person name="Mena Md.C."/>
            <person name="Ferrer M."/>
            <person name="Messina E."/>
            <person name="Smedile F."/>
            <person name="La Spada G."/>
            <person name="La Cono V."/>
            <person name="Yakimov M.M."/>
        </authorList>
    </citation>
    <scope>NUCLEOTIDE SEQUENCE [LARGE SCALE GENOMIC DNA]</scope>
    <source>
        <strain evidence="3">AArc1</strain>
    </source>
</reference>
<evidence type="ECO:0000256" key="1">
    <source>
        <dbReference type="SAM" id="Phobius"/>
    </source>
</evidence>
<dbReference type="RefSeq" id="WP_117364611.1">
    <property type="nucleotide sequence ID" value="NZ_CP024047.1"/>
</dbReference>
<keyword evidence="1" id="KW-1133">Transmembrane helix</keyword>
<dbReference type="KEGG" id="nan:AArc1_2242"/>
<name>A0A346PGB3_9EURY</name>
<sequence length="71" mass="7395">MASGGALPGTAIEWYIFGVVLVGLNVIVLLVTGHTLFQSIAMGLFYGLAMALVVVLVVAVWETVVGDSSQE</sequence>
<dbReference type="Proteomes" id="UP000258707">
    <property type="component" value="Chromosome"/>
</dbReference>
<organism evidence="2 3">
    <name type="scientific">Natrarchaeobaculum sulfurireducens</name>
    <dbReference type="NCBI Taxonomy" id="2044521"/>
    <lineage>
        <taxon>Archaea</taxon>
        <taxon>Methanobacteriati</taxon>
        <taxon>Methanobacteriota</taxon>
        <taxon>Stenosarchaea group</taxon>
        <taxon>Halobacteria</taxon>
        <taxon>Halobacteriales</taxon>
        <taxon>Natrialbaceae</taxon>
        <taxon>Natrarchaeobaculum</taxon>
    </lineage>
</organism>
<dbReference type="EMBL" id="CP024047">
    <property type="protein sequence ID" value="AXR78558.1"/>
    <property type="molecule type" value="Genomic_DNA"/>
</dbReference>
<feature type="transmembrane region" description="Helical" evidence="1">
    <location>
        <begin position="12"/>
        <end position="31"/>
    </location>
</feature>